<protein>
    <submittedName>
        <fullName evidence="1">Uncharacterized protein</fullName>
    </submittedName>
</protein>
<evidence type="ECO:0000313" key="2">
    <source>
        <dbReference type="Proteomes" id="UP001159641"/>
    </source>
</evidence>
<comment type="caution">
    <text evidence="1">The sequence shown here is derived from an EMBL/GenBank/DDBJ whole genome shotgun (WGS) entry which is preliminary data.</text>
</comment>
<proteinExistence type="predicted"/>
<keyword evidence="2" id="KW-1185">Reference proteome</keyword>
<dbReference type="Proteomes" id="UP001159641">
    <property type="component" value="Unassembled WGS sequence"/>
</dbReference>
<name>A0AB34GWX7_ESCRO</name>
<dbReference type="InterPro" id="IPR029241">
    <property type="entry name" value="TSGA13"/>
</dbReference>
<accession>A0AB34GWX7</accession>
<gene>
    <name evidence="1" type="ORF">J1605_009593</name>
</gene>
<dbReference type="EMBL" id="JAIQCJ010002089">
    <property type="protein sequence ID" value="KAJ8782985.1"/>
    <property type="molecule type" value="Genomic_DNA"/>
</dbReference>
<dbReference type="Pfam" id="PF14994">
    <property type="entry name" value="TSGA13"/>
    <property type="match status" value="1"/>
</dbReference>
<sequence length="101" mass="11162">MQLVASNRWKFQYGKSKTSRTSPVKFEKETIVDSDEIFDAVGQSKFVLENLHHYTVHPNLVGDKSIPPRSPRASFSCGAEAHCRVSQVPPSATSFCDCASS</sequence>
<dbReference type="AlphaFoldDB" id="A0AB34GWX7"/>
<reference evidence="1 2" key="1">
    <citation type="submission" date="2022-11" db="EMBL/GenBank/DDBJ databases">
        <title>Whole genome sequence of Eschrichtius robustus ER-17-0199.</title>
        <authorList>
            <person name="Bruniche-Olsen A."/>
            <person name="Black A.N."/>
            <person name="Fields C.J."/>
            <person name="Walden K."/>
            <person name="Dewoody J.A."/>
        </authorList>
    </citation>
    <scope>NUCLEOTIDE SEQUENCE [LARGE SCALE GENOMIC DNA]</scope>
    <source>
        <strain evidence="1">ER-17-0199</strain>
        <tissue evidence="1">Blubber</tissue>
    </source>
</reference>
<evidence type="ECO:0000313" key="1">
    <source>
        <dbReference type="EMBL" id="KAJ8782985.1"/>
    </source>
</evidence>
<organism evidence="1 2">
    <name type="scientific">Eschrichtius robustus</name>
    <name type="common">California gray whale</name>
    <name type="synonym">Eschrichtius gibbosus</name>
    <dbReference type="NCBI Taxonomy" id="9764"/>
    <lineage>
        <taxon>Eukaryota</taxon>
        <taxon>Metazoa</taxon>
        <taxon>Chordata</taxon>
        <taxon>Craniata</taxon>
        <taxon>Vertebrata</taxon>
        <taxon>Euteleostomi</taxon>
        <taxon>Mammalia</taxon>
        <taxon>Eutheria</taxon>
        <taxon>Laurasiatheria</taxon>
        <taxon>Artiodactyla</taxon>
        <taxon>Whippomorpha</taxon>
        <taxon>Cetacea</taxon>
        <taxon>Mysticeti</taxon>
        <taxon>Eschrichtiidae</taxon>
        <taxon>Eschrichtius</taxon>
    </lineage>
</organism>